<comment type="caution">
    <text evidence="3">The sequence shown here is derived from an EMBL/GenBank/DDBJ whole genome shotgun (WGS) entry which is preliminary data.</text>
</comment>
<feature type="compositionally biased region" description="Polar residues" evidence="1">
    <location>
        <begin position="1"/>
        <end position="15"/>
    </location>
</feature>
<evidence type="ECO:0000313" key="6">
    <source>
        <dbReference type="EMBL" id="CAF3556117.1"/>
    </source>
</evidence>
<protein>
    <recommendedName>
        <fullName evidence="2">Inositol polyphosphate-related phosphatase domain-containing protein</fullName>
    </recommendedName>
</protein>
<evidence type="ECO:0000256" key="1">
    <source>
        <dbReference type="SAM" id="MobiDB-lite"/>
    </source>
</evidence>
<dbReference type="InterPro" id="IPR036691">
    <property type="entry name" value="Endo/exonu/phosph_ase_sf"/>
</dbReference>
<evidence type="ECO:0000313" key="5">
    <source>
        <dbReference type="EMBL" id="CAF3526816.1"/>
    </source>
</evidence>
<dbReference type="Gene3D" id="3.60.10.10">
    <property type="entry name" value="Endonuclease/exonuclease/phosphatase"/>
    <property type="match status" value="1"/>
</dbReference>
<reference evidence="3" key="1">
    <citation type="submission" date="2021-02" db="EMBL/GenBank/DDBJ databases">
        <authorList>
            <person name="Nowell W R."/>
        </authorList>
    </citation>
    <scope>NUCLEOTIDE SEQUENCE</scope>
</reference>
<evidence type="ECO:0000313" key="7">
    <source>
        <dbReference type="Proteomes" id="UP000663829"/>
    </source>
</evidence>
<dbReference type="InterPro" id="IPR008936">
    <property type="entry name" value="Rho_GTPase_activation_prot"/>
</dbReference>
<gene>
    <name evidence="3" type="ORF">GPM918_LOCUS644</name>
    <name evidence="4" type="ORF">OVA965_LOCUS3292</name>
    <name evidence="5" type="ORF">SRO942_LOCUS645</name>
    <name evidence="6" type="ORF">TMI583_LOCUS3291</name>
</gene>
<dbReference type="Proteomes" id="UP000663829">
    <property type="component" value="Unassembled WGS sequence"/>
</dbReference>
<dbReference type="SUPFAM" id="SSF56219">
    <property type="entry name" value="DNase I-like"/>
    <property type="match status" value="1"/>
</dbReference>
<dbReference type="EMBL" id="CAJNOK010000780">
    <property type="protein sequence ID" value="CAF0775001.1"/>
    <property type="molecule type" value="Genomic_DNA"/>
</dbReference>
<dbReference type="InterPro" id="IPR013783">
    <property type="entry name" value="Ig-like_fold"/>
</dbReference>
<feature type="domain" description="Inositol polyphosphate-related phosphatase" evidence="2">
    <location>
        <begin position="36"/>
        <end position="387"/>
    </location>
</feature>
<dbReference type="PANTHER" id="PTHR11200">
    <property type="entry name" value="INOSITOL 5-PHOSPHATASE"/>
    <property type="match status" value="1"/>
</dbReference>
<dbReference type="Pfam" id="PF21310">
    <property type="entry name" value="OCRL-like_ASH"/>
    <property type="match status" value="1"/>
</dbReference>
<name>A0A813P1Y4_9BILA</name>
<dbReference type="EMBL" id="CAJOBA010000780">
    <property type="protein sequence ID" value="CAF3556117.1"/>
    <property type="molecule type" value="Genomic_DNA"/>
</dbReference>
<dbReference type="InterPro" id="IPR048869">
    <property type="entry name" value="OCRL-1_2_ASH"/>
</dbReference>
<evidence type="ECO:0000313" key="4">
    <source>
        <dbReference type="EMBL" id="CAF0775001.1"/>
    </source>
</evidence>
<dbReference type="SUPFAM" id="SSF48350">
    <property type="entry name" value="GTPase activation domain, GAP"/>
    <property type="match status" value="1"/>
</dbReference>
<dbReference type="Proteomes" id="UP000681722">
    <property type="component" value="Unassembled WGS sequence"/>
</dbReference>
<sequence>MTSATSYEQQQQKLNDSNRRLENKLKEREDEYTSYKQFYILCGTFNVNNRQPPTNANLDEWLCRAGKIPDIIAVGFQEIDTSGGAYLYDDKKKEDEWEYVVNNTIQHPAESKSRYYLINRVRLMGILLFVYVRSEHKKKCTAVSRASVPTGFMNITGNKGGVGIRFRFYETDICFLNCHFASGDGQTQRRNEDYQTIESRMVFTDGPTYSIKDYIWHTPAPSGANPTTNNGQPVTSRWWKISDHDIIFWFGDMNYRISQANEQVRKAINEVSMIPLQEKDQLKCEIKLDRVFKNYQEHTIDFIPTYKFDPGTDVYDTSEKLRTPSWTDRILYKVKRKKIHSNFNNEKQIQDETDVVKPLDYFCARTVNFSDHRPVSSLFLSSIKYLYDEKRSNSIREQLIREFDREENDAIPTIDVYPRPPEVKFVLIKYLDKSSYKMKIKNTGECQVNYTILTSSRFSAGDVKQQSVPLKPDEYFFNCLEFVPPVPSSIQAKEEQEIDVIFNVKPEYASLFTNKKQLNEILILHVENGADTFIILDITLDMGPFGLSLDQFPVTLFNRSTNTYVYDVKQIPDDGGDDYSERQENLIEMKKDPPALYLALIDCLKERELDLIDIFNADTQDNLDLIPLRNEIYNHNYKFDKYENSDLLMILIHLLQCLPEPLISTQIQKKIFNSGRTHHQLTNSSSQYLPSGNTIQSSLPLSTSHRVANVSGSIPNEMKNAVTILIEQLQPKERNLFFRLLVLFQKIWPDEQDKQKNDNSQSHRAIQNCIESLSLALLHGEVNSQQRHLFIRACLEDDRSNSNIPRSSSKTIK</sequence>
<feature type="region of interest" description="Disordered" evidence="1">
    <location>
        <begin position="1"/>
        <end position="22"/>
    </location>
</feature>
<dbReference type="GO" id="GO:0046856">
    <property type="term" value="P:phosphatidylinositol dephosphorylation"/>
    <property type="evidence" value="ECO:0007669"/>
    <property type="project" value="InterPro"/>
</dbReference>
<dbReference type="Gene3D" id="2.60.40.10">
    <property type="entry name" value="Immunoglobulins"/>
    <property type="match status" value="1"/>
</dbReference>
<dbReference type="SMART" id="SM00128">
    <property type="entry name" value="IPPc"/>
    <property type="match status" value="1"/>
</dbReference>
<evidence type="ECO:0000259" key="2">
    <source>
        <dbReference type="SMART" id="SM00128"/>
    </source>
</evidence>
<dbReference type="OrthoDB" id="7862313at2759"/>
<organism evidence="3 7">
    <name type="scientific">Didymodactylos carnosus</name>
    <dbReference type="NCBI Taxonomy" id="1234261"/>
    <lineage>
        <taxon>Eukaryota</taxon>
        <taxon>Metazoa</taxon>
        <taxon>Spiralia</taxon>
        <taxon>Gnathifera</taxon>
        <taxon>Rotifera</taxon>
        <taxon>Eurotatoria</taxon>
        <taxon>Bdelloidea</taxon>
        <taxon>Philodinida</taxon>
        <taxon>Philodinidae</taxon>
        <taxon>Didymodactylos</taxon>
    </lineage>
</organism>
<keyword evidence="7" id="KW-1185">Reference proteome</keyword>
<dbReference type="InterPro" id="IPR000300">
    <property type="entry name" value="IPPc"/>
</dbReference>
<dbReference type="EMBL" id="CAJNOQ010000053">
    <property type="protein sequence ID" value="CAF0747756.1"/>
    <property type="molecule type" value="Genomic_DNA"/>
</dbReference>
<dbReference type="EMBL" id="CAJOBC010000053">
    <property type="protein sequence ID" value="CAF3526816.1"/>
    <property type="molecule type" value="Genomic_DNA"/>
</dbReference>
<dbReference type="GO" id="GO:0004439">
    <property type="term" value="F:phosphatidylinositol-4,5-bisphosphate 5-phosphatase activity"/>
    <property type="evidence" value="ECO:0007669"/>
    <property type="project" value="TreeGrafter"/>
</dbReference>
<dbReference type="Proteomes" id="UP000682733">
    <property type="component" value="Unassembled WGS sequence"/>
</dbReference>
<dbReference type="Pfam" id="PF22669">
    <property type="entry name" value="Exo_endo_phos2"/>
    <property type="match status" value="1"/>
</dbReference>
<accession>A0A813P1Y4</accession>
<evidence type="ECO:0000313" key="3">
    <source>
        <dbReference type="EMBL" id="CAF0747756.1"/>
    </source>
</evidence>
<dbReference type="InterPro" id="IPR046985">
    <property type="entry name" value="IP5"/>
</dbReference>
<dbReference type="Proteomes" id="UP000677228">
    <property type="component" value="Unassembled WGS sequence"/>
</dbReference>
<proteinExistence type="predicted"/>
<dbReference type="PANTHER" id="PTHR11200:SF300">
    <property type="entry name" value="TYPE II INOSITOL 1,4,5-TRISPHOSPHATE 5-PHOSPHATASE"/>
    <property type="match status" value="1"/>
</dbReference>
<dbReference type="AlphaFoldDB" id="A0A813P1Y4"/>